<dbReference type="PANTHER" id="PTHR19920:SF0">
    <property type="entry name" value="CYTOSOLIC IRON-SULFUR PROTEIN ASSEMBLY PROTEIN CIAO1-RELATED"/>
    <property type="match status" value="1"/>
</dbReference>
<keyword evidence="1" id="KW-0853">WD repeat</keyword>
<dbReference type="SMART" id="SM00320">
    <property type="entry name" value="WD40"/>
    <property type="match status" value="5"/>
</dbReference>
<name>A0A8S1VTD6_PAROT</name>
<dbReference type="PROSITE" id="PS50294">
    <property type="entry name" value="WD_REPEATS_REGION"/>
    <property type="match status" value="1"/>
</dbReference>
<proteinExistence type="predicted"/>
<accession>A0A8S1VTD6</accession>
<dbReference type="Proteomes" id="UP000683925">
    <property type="component" value="Unassembled WGS sequence"/>
</dbReference>
<evidence type="ECO:0000313" key="2">
    <source>
        <dbReference type="EMBL" id="CAD8179052.1"/>
    </source>
</evidence>
<evidence type="ECO:0000256" key="1">
    <source>
        <dbReference type="PROSITE-ProRule" id="PRU00221"/>
    </source>
</evidence>
<dbReference type="PROSITE" id="PS50082">
    <property type="entry name" value="WD_REPEATS_2"/>
    <property type="match status" value="1"/>
</dbReference>
<protein>
    <recommendedName>
        <fullName evidence="4">WD40-repeat-containing domain</fullName>
    </recommendedName>
</protein>
<feature type="repeat" description="WD" evidence="1">
    <location>
        <begin position="381"/>
        <end position="413"/>
    </location>
</feature>
<organism evidence="2 3">
    <name type="scientific">Paramecium octaurelia</name>
    <dbReference type="NCBI Taxonomy" id="43137"/>
    <lineage>
        <taxon>Eukaryota</taxon>
        <taxon>Sar</taxon>
        <taxon>Alveolata</taxon>
        <taxon>Ciliophora</taxon>
        <taxon>Intramacronucleata</taxon>
        <taxon>Oligohymenophorea</taxon>
        <taxon>Peniculida</taxon>
        <taxon>Parameciidae</taxon>
        <taxon>Paramecium</taxon>
    </lineage>
</organism>
<dbReference type="OrthoDB" id="10565330at2759"/>
<dbReference type="Pfam" id="PF00400">
    <property type="entry name" value="WD40"/>
    <property type="match status" value="1"/>
</dbReference>
<keyword evidence="3" id="KW-1185">Reference proteome</keyword>
<dbReference type="PANTHER" id="PTHR19920">
    <property type="entry name" value="WD40 PROTEIN CIAO1"/>
    <property type="match status" value="1"/>
</dbReference>
<sequence>MNQYIKPFKYEEIQQKSKIEIAGVCNAISFNKDSTILLVGLESGYIIQYTFKLGELKLISQCFSQPSLQRFIVMTKSNYYFSQNGKLDLTIWTLISINNHKAQSQIRKLKANIILFNQQEDLMITGDHKGEINFIKKQMLSWNVVDTVKISCQLIFLSFNYSENSIIAKIGIGKIVILQKISKDGHENWIIFQQIKSQEMLDNMLFINDSMIAVQILGSRNWQLYKLGKDQKEYTLKKTIEIPALNEDLIYIFKKFYQSEFDISNQNIDFLHLKFGFGKLYLAVQYNEEFNSKLKVGYFDSFNKTGEYVSYFDSSSKQVKIAQYKPLYWEYKMTKRQVMQDEDPLQIIAINTEQLILIGSINKSIKVYSFQNQTFKLIQQLDDHLGLIHCLEFNTKNNTFVSGSQDKTLRIWEWDMNFQKYICSKILEGFVEFQCVCFNIDENQMISGGQNQVSFWRFQDTNWSNYQILDLDTDHIQGLSLSPSQQRLLICLKNQKIVILQQINTNNQIIWKVLNKINLNMQGHSIFFNNDNLIAFQENRKPQILIFQLQSEENKIDQKTQLIFNQDDDFSSIQSPFIYNENKKNFLVKINCYIFIITTSENQYLSLYQKIQFSNCEVQGVLSKDGKLYISWNYKEKEFQIRQFKSYQNQPT</sequence>
<evidence type="ECO:0008006" key="4">
    <source>
        <dbReference type="Google" id="ProtNLM"/>
    </source>
</evidence>
<comment type="caution">
    <text evidence="2">The sequence shown here is derived from an EMBL/GenBank/DDBJ whole genome shotgun (WGS) entry which is preliminary data.</text>
</comment>
<dbReference type="InterPro" id="IPR001680">
    <property type="entry name" value="WD40_rpt"/>
</dbReference>
<dbReference type="GO" id="GO:0016226">
    <property type="term" value="P:iron-sulfur cluster assembly"/>
    <property type="evidence" value="ECO:0007669"/>
    <property type="project" value="TreeGrafter"/>
</dbReference>
<reference evidence="2" key="1">
    <citation type="submission" date="2021-01" db="EMBL/GenBank/DDBJ databases">
        <authorList>
            <consortium name="Genoscope - CEA"/>
            <person name="William W."/>
        </authorList>
    </citation>
    <scope>NUCLEOTIDE SEQUENCE</scope>
</reference>
<evidence type="ECO:0000313" key="3">
    <source>
        <dbReference type="Proteomes" id="UP000683925"/>
    </source>
</evidence>
<dbReference type="EMBL" id="CAJJDP010000071">
    <property type="protein sequence ID" value="CAD8179052.1"/>
    <property type="molecule type" value="Genomic_DNA"/>
</dbReference>
<dbReference type="AlphaFoldDB" id="A0A8S1VTD6"/>
<dbReference type="GO" id="GO:0097361">
    <property type="term" value="C:cytosolic [4Fe-4S] assembly targeting complex"/>
    <property type="evidence" value="ECO:0007669"/>
    <property type="project" value="TreeGrafter"/>
</dbReference>
<gene>
    <name evidence="2" type="ORF">POCTA_138.1.T0720097</name>
</gene>